<feature type="transmembrane region" description="Helical" evidence="14">
    <location>
        <begin position="106"/>
        <end position="123"/>
    </location>
</feature>
<feature type="transmembrane region" description="Helical" evidence="14">
    <location>
        <begin position="191"/>
        <end position="211"/>
    </location>
</feature>
<dbReference type="Pfam" id="PF12250">
    <property type="entry name" value="AftA_N"/>
    <property type="match status" value="1"/>
</dbReference>
<dbReference type="InterPro" id="IPR020959">
    <property type="entry name" value="ArabinofuranosylTrfase_AftA_C"/>
</dbReference>
<accession>A0ABW3Y7J0</accession>
<feature type="transmembrane region" description="Helical" evidence="14">
    <location>
        <begin position="386"/>
        <end position="406"/>
    </location>
</feature>
<evidence type="ECO:0000256" key="1">
    <source>
        <dbReference type="ARBA" id="ARBA00004651"/>
    </source>
</evidence>
<evidence type="ECO:0000256" key="2">
    <source>
        <dbReference type="ARBA" id="ARBA00004776"/>
    </source>
</evidence>
<dbReference type="InterPro" id="IPR020963">
    <property type="entry name" value="ArabinofuranosylTrfase_AftA_N"/>
</dbReference>
<feature type="transmembrane region" description="Helical" evidence="14">
    <location>
        <begin position="217"/>
        <end position="233"/>
    </location>
</feature>
<evidence type="ECO:0000313" key="18">
    <source>
        <dbReference type="Proteomes" id="UP001597260"/>
    </source>
</evidence>
<comment type="caution">
    <text evidence="17">The sequence shown here is derived from an EMBL/GenBank/DDBJ whole genome shotgun (WGS) entry which is preliminary data.</text>
</comment>
<name>A0ABW3Y7J0_9ACTN</name>
<dbReference type="EMBL" id="JBHTMP010000002">
    <property type="protein sequence ID" value="MFD1319890.1"/>
    <property type="molecule type" value="Genomic_DNA"/>
</dbReference>
<keyword evidence="7" id="KW-0808">Transferase</keyword>
<feature type="transmembrane region" description="Helical" evidence="14">
    <location>
        <begin position="80"/>
        <end position="100"/>
    </location>
</feature>
<evidence type="ECO:0000256" key="5">
    <source>
        <dbReference type="ARBA" id="ARBA00020482"/>
    </source>
</evidence>
<evidence type="ECO:0000256" key="14">
    <source>
        <dbReference type="SAM" id="Phobius"/>
    </source>
</evidence>
<evidence type="ECO:0000256" key="11">
    <source>
        <dbReference type="ARBA" id="ARBA00033184"/>
    </source>
</evidence>
<gene>
    <name evidence="17" type="ORF">ACFQ4H_02170</name>
</gene>
<feature type="transmembrane region" description="Helical" evidence="14">
    <location>
        <begin position="309"/>
        <end position="333"/>
    </location>
</feature>
<evidence type="ECO:0000256" key="13">
    <source>
        <dbReference type="SAM" id="MobiDB-lite"/>
    </source>
</evidence>
<evidence type="ECO:0000256" key="7">
    <source>
        <dbReference type="ARBA" id="ARBA00022679"/>
    </source>
</evidence>
<sequence length="639" mass="70177">MRQTLNVPLAENGAAGEDHRAQSGSGAGGTEVAPQPGKRLGLAGRWINASTVAVATSLVAVPVAFFLPKLAGLDPFTTRAAAFPIAAALCLIAALFVMAARWSGEVVAGLAAGLAAAWCVLMFRTGLEGTPFGYGGLTGDAGRIAAGATRYTTTIASSDTLVPSLPSEYPPFYMWLIGRTSVLLDIPAWQLLADFQVLFVALAVLVPFILWRRLFNSWIALAITALALVTWVDPRKPYEVLTLGIFVPWLLEVFARPPRNRMHWLAAGLIGGFIAITYQAWVVYAIFGILALIVYAWRTEPDRWAYLRRLGLIAAVAFVVSSWYVVPFLWGVATIGGEQVHDLYVFTSSNTELFPFLSTTPIGLLQLVGLVGLVWLWRSTWWARPILVMIIAVYAYRLVAMLRFVASGHESFLHYTSRLFGILFTIAGVLVLAHVVPIALRRLRLTPPRLAASALLAVVLAWVSTTITLQWMPSNLDWMPGTTKYSASTHLEPLPGGGYSEHAPKEGRRGWFPMTPIRQAVEKELGPNPQPVTLSVDERLFAFVPWPGYTGVDPVVNSTLSHGKERHAEVKRLAGITDPAAFAEASANTKFGPIDVFVLSKREDGWAWRDNRFKREQFSAEHWTIVDDLPRNIVVVIRR</sequence>
<keyword evidence="18" id="KW-1185">Reference proteome</keyword>
<reference evidence="18" key="1">
    <citation type="journal article" date="2019" name="Int. J. Syst. Evol. Microbiol.">
        <title>The Global Catalogue of Microorganisms (GCM) 10K type strain sequencing project: providing services to taxonomists for standard genome sequencing and annotation.</title>
        <authorList>
            <consortium name="The Broad Institute Genomics Platform"/>
            <consortium name="The Broad Institute Genome Sequencing Center for Infectious Disease"/>
            <person name="Wu L."/>
            <person name="Ma J."/>
        </authorList>
    </citation>
    <scope>NUCLEOTIDE SEQUENCE [LARGE SCALE GENOMIC DNA]</scope>
    <source>
        <strain evidence="18">JCM 31037</strain>
    </source>
</reference>
<comment type="pathway">
    <text evidence="2">Cell wall biogenesis; cell wall polysaccharide biosynthesis.</text>
</comment>
<feature type="domain" description="Arabinofuranosyltransferase AftA C-terminal" evidence="15">
    <location>
        <begin position="516"/>
        <end position="603"/>
    </location>
</feature>
<evidence type="ECO:0000256" key="12">
    <source>
        <dbReference type="ARBA" id="ARBA00034030"/>
    </source>
</evidence>
<keyword evidence="8 14" id="KW-0812">Transmembrane</keyword>
<keyword evidence="6" id="KW-1003">Cell membrane</keyword>
<comment type="subcellular location">
    <subcellularLocation>
        <location evidence="1">Cell membrane</location>
        <topology evidence="1">Multi-pass membrane protein</topology>
    </subcellularLocation>
</comment>
<evidence type="ECO:0000256" key="9">
    <source>
        <dbReference type="ARBA" id="ARBA00022989"/>
    </source>
</evidence>
<feature type="transmembrane region" description="Helical" evidence="14">
    <location>
        <begin position="264"/>
        <end position="297"/>
    </location>
</feature>
<dbReference type="Proteomes" id="UP001597260">
    <property type="component" value="Unassembled WGS sequence"/>
</dbReference>
<comment type="similarity">
    <text evidence="3">Belongs to the glycosyltransferase 85 family.</text>
</comment>
<evidence type="ECO:0000256" key="3">
    <source>
        <dbReference type="ARBA" id="ARBA00009655"/>
    </source>
</evidence>
<keyword evidence="9 14" id="KW-1133">Transmembrane helix</keyword>
<dbReference type="EC" id="2.4.2.46" evidence="4"/>
<evidence type="ECO:0000256" key="6">
    <source>
        <dbReference type="ARBA" id="ARBA00022475"/>
    </source>
</evidence>
<feature type="transmembrane region" description="Helical" evidence="14">
    <location>
        <begin position="452"/>
        <end position="472"/>
    </location>
</feature>
<organism evidence="17 18">
    <name type="scientific">Micromonospora sonneratiae</name>
    <dbReference type="NCBI Taxonomy" id="1184706"/>
    <lineage>
        <taxon>Bacteria</taxon>
        <taxon>Bacillati</taxon>
        <taxon>Actinomycetota</taxon>
        <taxon>Actinomycetes</taxon>
        <taxon>Micromonosporales</taxon>
        <taxon>Micromonosporaceae</taxon>
        <taxon>Micromonospora</taxon>
    </lineage>
</organism>
<comment type="catalytic activity">
    <reaction evidence="12">
        <text>Adds an alpha-D-arabinofuranosyl group from trans,octacis-decaprenylphospho-beta-D-arabinofuranose at the 5-O-position of the eighth, tenth and twelfth galactofuranose unit of the galactofuranan chain of [beta-D-galactofuranosyl-(1-&gt;5)-beta-D-galactofuranosyl-(1-&gt;6)]14-beta-D-galactofuranosyl-(1-&gt;5)-beta-D-galactofuranosyl-(1-&gt;4)-alpha-L-rhamnopyranosyl-(1-&gt;3)-N-acetyl-alpha-D-glucosaminyl-diphospho-trans,octacis-decaprenol.</text>
        <dbReference type="EC" id="2.4.2.46"/>
    </reaction>
</comment>
<protein>
    <recommendedName>
        <fullName evidence="5">Galactan 5-O-arabinofuranosyltransferase</fullName>
        <ecNumber evidence="4">2.4.2.46</ecNumber>
    </recommendedName>
    <alternativeName>
        <fullName evidence="11">Arabinofuranosyltransferase AftA</fullName>
    </alternativeName>
</protein>
<evidence type="ECO:0000256" key="8">
    <source>
        <dbReference type="ARBA" id="ARBA00022692"/>
    </source>
</evidence>
<feature type="transmembrane region" description="Helical" evidence="14">
    <location>
        <begin position="353"/>
        <end position="377"/>
    </location>
</feature>
<dbReference type="RefSeq" id="WP_377566322.1">
    <property type="nucleotide sequence ID" value="NZ_JBHTMP010000002.1"/>
</dbReference>
<evidence type="ECO:0000313" key="17">
    <source>
        <dbReference type="EMBL" id="MFD1319890.1"/>
    </source>
</evidence>
<evidence type="ECO:0000256" key="10">
    <source>
        <dbReference type="ARBA" id="ARBA00023136"/>
    </source>
</evidence>
<feature type="region of interest" description="Disordered" evidence="13">
    <location>
        <begin position="12"/>
        <end position="35"/>
    </location>
</feature>
<proteinExistence type="inferred from homology"/>
<evidence type="ECO:0000259" key="16">
    <source>
        <dbReference type="Pfam" id="PF12250"/>
    </source>
</evidence>
<keyword evidence="10 14" id="KW-0472">Membrane</keyword>
<evidence type="ECO:0000259" key="15">
    <source>
        <dbReference type="Pfam" id="PF12249"/>
    </source>
</evidence>
<dbReference type="Pfam" id="PF12249">
    <property type="entry name" value="AftA_C"/>
    <property type="match status" value="1"/>
</dbReference>
<feature type="domain" description="Arabinofuranosyltransferase AftA N-terminal" evidence="16">
    <location>
        <begin position="82"/>
        <end position="445"/>
    </location>
</feature>
<feature type="transmembrane region" description="Helical" evidence="14">
    <location>
        <begin position="46"/>
        <end position="68"/>
    </location>
</feature>
<feature type="transmembrane region" description="Helical" evidence="14">
    <location>
        <begin position="418"/>
        <end position="440"/>
    </location>
</feature>
<evidence type="ECO:0000256" key="4">
    <source>
        <dbReference type="ARBA" id="ARBA00012037"/>
    </source>
</evidence>